<evidence type="ECO:0000256" key="5">
    <source>
        <dbReference type="ARBA" id="ARBA00023136"/>
    </source>
</evidence>
<comment type="caution">
    <text evidence="7">The sequence shown here is derived from an EMBL/GenBank/DDBJ whole genome shotgun (WGS) entry which is preliminary data.</text>
</comment>
<feature type="transmembrane region" description="Helical" evidence="6">
    <location>
        <begin position="71"/>
        <end position="90"/>
    </location>
</feature>
<dbReference type="CDD" id="cd06581">
    <property type="entry name" value="TM_PBP1_LivM_like"/>
    <property type="match status" value="1"/>
</dbReference>
<organism evidence="7 8">
    <name type="scientific">Bordetella genomosp. 1</name>
    <dbReference type="NCBI Taxonomy" id="1395607"/>
    <lineage>
        <taxon>Bacteria</taxon>
        <taxon>Pseudomonadati</taxon>
        <taxon>Pseudomonadota</taxon>
        <taxon>Betaproteobacteria</taxon>
        <taxon>Burkholderiales</taxon>
        <taxon>Alcaligenaceae</taxon>
        <taxon>Bordetella</taxon>
    </lineage>
</organism>
<dbReference type="GO" id="GO:0005886">
    <property type="term" value="C:plasma membrane"/>
    <property type="evidence" value="ECO:0007669"/>
    <property type="project" value="UniProtKB-SubCell"/>
</dbReference>
<evidence type="ECO:0000256" key="3">
    <source>
        <dbReference type="ARBA" id="ARBA00022692"/>
    </source>
</evidence>
<feature type="transmembrane region" description="Helical" evidence="6">
    <location>
        <begin position="271"/>
        <end position="294"/>
    </location>
</feature>
<dbReference type="InterPro" id="IPR001851">
    <property type="entry name" value="ABC_transp_permease"/>
</dbReference>
<gene>
    <name evidence="7" type="ORF">CEG14_17680</name>
</gene>
<keyword evidence="7" id="KW-0547">Nucleotide-binding</keyword>
<keyword evidence="4 6" id="KW-1133">Transmembrane helix</keyword>
<feature type="transmembrane region" description="Helical" evidence="6">
    <location>
        <begin position="187"/>
        <end position="205"/>
    </location>
</feature>
<dbReference type="GO" id="GO:0005524">
    <property type="term" value="F:ATP binding"/>
    <property type="evidence" value="ECO:0007669"/>
    <property type="project" value="UniProtKB-KW"/>
</dbReference>
<dbReference type="GO" id="GO:0015658">
    <property type="term" value="F:branched-chain amino acid transmembrane transporter activity"/>
    <property type="evidence" value="ECO:0007669"/>
    <property type="project" value="InterPro"/>
</dbReference>
<dbReference type="RefSeq" id="WP_094827734.1">
    <property type="nucleotide sequence ID" value="NZ_NEVL01000004.1"/>
</dbReference>
<keyword evidence="5 6" id="KW-0472">Membrane</keyword>
<evidence type="ECO:0000256" key="2">
    <source>
        <dbReference type="ARBA" id="ARBA00022475"/>
    </source>
</evidence>
<sequence length="364" mass="39143">MTTFQTRRSGVNTRQLLAIALIGVVLAVLPFVIGMAGQSWVRILNFALLYVMLALGLNIVVGFAGLLDLGYIAFYAVGAYVWALLASPHFGLHLPFWAILPISLALACLFGVMLGAPTLKLRGDYLAIVTLGFGEIIRIFLNNLNAPINITNGPQGINRIDPFKVGDFAFNRTETLMGIRFTGPEKYYYLLVGLTLLIILVCARLQNSRIGRAWEAIREDEIAAKAMGINTRNVKLLAFAMGASFGGVAGAMFAAMQGFVSPESFSLTESISILCMVVLGGMGNIPGVILGAIILAALPEFLRAVVEPVQHLLFGAVVLDPEGIRMLLFGLAMVCVMLFRPAGLWPSAVRKRELAGNRQGEGAA</sequence>
<dbReference type="AlphaFoldDB" id="A0A261S5W9"/>
<feature type="transmembrane region" description="Helical" evidence="6">
    <location>
        <begin position="96"/>
        <end position="116"/>
    </location>
</feature>
<protein>
    <submittedName>
        <fullName evidence="7">ABC transporter ATP-binding protein</fullName>
    </submittedName>
</protein>
<feature type="transmembrane region" description="Helical" evidence="6">
    <location>
        <begin position="43"/>
        <end position="64"/>
    </location>
</feature>
<accession>A0A261S5W9</accession>
<keyword evidence="7" id="KW-0067">ATP-binding</keyword>
<dbReference type="OrthoDB" id="9814461at2"/>
<evidence type="ECO:0000256" key="4">
    <source>
        <dbReference type="ARBA" id="ARBA00022989"/>
    </source>
</evidence>
<feature type="transmembrane region" description="Helical" evidence="6">
    <location>
        <begin position="324"/>
        <end position="342"/>
    </location>
</feature>
<feature type="transmembrane region" description="Helical" evidence="6">
    <location>
        <begin position="236"/>
        <end position="259"/>
    </location>
</feature>
<dbReference type="PANTHER" id="PTHR30482">
    <property type="entry name" value="HIGH-AFFINITY BRANCHED-CHAIN AMINO ACID TRANSPORT SYSTEM PERMEASE"/>
    <property type="match status" value="1"/>
</dbReference>
<reference evidence="7 8" key="1">
    <citation type="submission" date="2017-05" db="EMBL/GenBank/DDBJ databases">
        <title>Complete and WGS of Bordetella genogroups.</title>
        <authorList>
            <person name="Spilker T."/>
            <person name="LiPuma J."/>
        </authorList>
    </citation>
    <scope>NUCLEOTIDE SEQUENCE [LARGE SCALE GENOMIC DNA]</scope>
    <source>
        <strain evidence="7 8">AU17610</strain>
    </source>
</reference>
<comment type="subcellular location">
    <subcellularLocation>
        <location evidence="1">Cell membrane</location>
        <topology evidence="1">Multi-pass membrane protein</topology>
    </subcellularLocation>
</comment>
<proteinExistence type="predicted"/>
<keyword evidence="2" id="KW-1003">Cell membrane</keyword>
<dbReference type="PANTHER" id="PTHR30482:SF10">
    <property type="entry name" value="HIGH-AFFINITY BRANCHED-CHAIN AMINO ACID TRANSPORT PROTEIN BRAE"/>
    <property type="match status" value="1"/>
</dbReference>
<dbReference type="Proteomes" id="UP000217005">
    <property type="component" value="Unassembled WGS sequence"/>
</dbReference>
<name>A0A261S5W9_9BORD</name>
<keyword evidence="3 6" id="KW-0812">Transmembrane</keyword>
<dbReference type="EMBL" id="NEVL01000004">
    <property type="protein sequence ID" value="OZI32736.1"/>
    <property type="molecule type" value="Genomic_DNA"/>
</dbReference>
<feature type="transmembrane region" description="Helical" evidence="6">
    <location>
        <begin position="16"/>
        <end position="37"/>
    </location>
</feature>
<evidence type="ECO:0000256" key="6">
    <source>
        <dbReference type="SAM" id="Phobius"/>
    </source>
</evidence>
<evidence type="ECO:0000313" key="7">
    <source>
        <dbReference type="EMBL" id="OZI32736.1"/>
    </source>
</evidence>
<evidence type="ECO:0000313" key="8">
    <source>
        <dbReference type="Proteomes" id="UP000217005"/>
    </source>
</evidence>
<dbReference type="Pfam" id="PF02653">
    <property type="entry name" value="BPD_transp_2"/>
    <property type="match status" value="1"/>
</dbReference>
<evidence type="ECO:0000256" key="1">
    <source>
        <dbReference type="ARBA" id="ARBA00004651"/>
    </source>
</evidence>
<dbReference type="InterPro" id="IPR043428">
    <property type="entry name" value="LivM-like"/>
</dbReference>